<dbReference type="EMBL" id="JAABOA010002012">
    <property type="protein sequence ID" value="KAF9580521.1"/>
    <property type="molecule type" value="Genomic_DNA"/>
</dbReference>
<dbReference type="AlphaFoldDB" id="A0A9P6FTJ6"/>
<sequence>MSPTLPQVTKTVPEALATAVKSTDSSYKLLYFPIHGRADLIRDLLAYSGATWEELPL</sequence>
<dbReference type="OrthoDB" id="414243at2759"/>
<dbReference type="PROSITE" id="PS50404">
    <property type="entry name" value="GST_NTER"/>
    <property type="match status" value="1"/>
</dbReference>
<evidence type="ECO:0000259" key="1">
    <source>
        <dbReference type="PROSITE" id="PS50404"/>
    </source>
</evidence>
<dbReference type="Proteomes" id="UP000780801">
    <property type="component" value="Unassembled WGS sequence"/>
</dbReference>
<dbReference type="SUPFAM" id="SSF52833">
    <property type="entry name" value="Thioredoxin-like"/>
    <property type="match status" value="1"/>
</dbReference>
<proteinExistence type="predicted"/>
<comment type="caution">
    <text evidence="2">The sequence shown here is derived from an EMBL/GenBank/DDBJ whole genome shotgun (WGS) entry which is preliminary data.</text>
</comment>
<evidence type="ECO:0000313" key="2">
    <source>
        <dbReference type="EMBL" id="KAF9580521.1"/>
    </source>
</evidence>
<accession>A0A9P6FTJ6</accession>
<reference evidence="2" key="1">
    <citation type="journal article" date="2020" name="Fungal Divers.">
        <title>Resolving the Mortierellaceae phylogeny through synthesis of multi-gene phylogenetics and phylogenomics.</title>
        <authorList>
            <person name="Vandepol N."/>
            <person name="Liber J."/>
            <person name="Desiro A."/>
            <person name="Na H."/>
            <person name="Kennedy M."/>
            <person name="Barry K."/>
            <person name="Grigoriev I.V."/>
            <person name="Miller A.N."/>
            <person name="O'Donnell K."/>
            <person name="Stajich J.E."/>
            <person name="Bonito G."/>
        </authorList>
    </citation>
    <scope>NUCLEOTIDE SEQUENCE</scope>
    <source>
        <strain evidence="2">KOD1015</strain>
    </source>
</reference>
<dbReference type="InterPro" id="IPR036249">
    <property type="entry name" value="Thioredoxin-like_sf"/>
</dbReference>
<dbReference type="InterPro" id="IPR004045">
    <property type="entry name" value="Glutathione_S-Trfase_N"/>
</dbReference>
<protein>
    <recommendedName>
        <fullName evidence="1">GST N-terminal domain-containing protein</fullName>
    </recommendedName>
</protein>
<dbReference type="Gene3D" id="3.40.30.10">
    <property type="entry name" value="Glutaredoxin"/>
    <property type="match status" value="1"/>
</dbReference>
<evidence type="ECO:0000313" key="3">
    <source>
        <dbReference type="Proteomes" id="UP000780801"/>
    </source>
</evidence>
<name>A0A9P6FTJ6_9FUNG</name>
<organism evidence="2 3">
    <name type="scientific">Lunasporangiospora selenospora</name>
    <dbReference type="NCBI Taxonomy" id="979761"/>
    <lineage>
        <taxon>Eukaryota</taxon>
        <taxon>Fungi</taxon>
        <taxon>Fungi incertae sedis</taxon>
        <taxon>Mucoromycota</taxon>
        <taxon>Mortierellomycotina</taxon>
        <taxon>Mortierellomycetes</taxon>
        <taxon>Mortierellales</taxon>
        <taxon>Mortierellaceae</taxon>
        <taxon>Lunasporangiospora</taxon>
    </lineage>
</organism>
<keyword evidence="3" id="KW-1185">Reference proteome</keyword>
<feature type="non-terminal residue" evidence="2">
    <location>
        <position position="57"/>
    </location>
</feature>
<feature type="domain" description="GST N-terminal" evidence="1">
    <location>
        <begin position="25"/>
        <end position="57"/>
    </location>
</feature>
<gene>
    <name evidence="2" type="ORF">BGW38_002809</name>
</gene>